<proteinExistence type="predicted"/>
<evidence type="ECO:0000256" key="3">
    <source>
        <dbReference type="ARBA" id="ARBA00023163"/>
    </source>
</evidence>
<dbReference type="EMBL" id="JAMYJR010000002">
    <property type="protein sequence ID" value="MCO8269800.1"/>
    <property type="molecule type" value="Genomic_DNA"/>
</dbReference>
<keyword evidence="2" id="KW-0238">DNA-binding</keyword>
<dbReference type="PANTHER" id="PTHR46796:SF12">
    <property type="entry name" value="HTH-TYPE DNA-BINDING TRANSCRIPTIONAL ACTIVATOR EUTR"/>
    <property type="match status" value="1"/>
</dbReference>
<evidence type="ECO:0000259" key="4">
    <source>
        <dbReference type="PROSITE" id="PS01124"/>
    </source>
</evidence>
<organism evidence="5 6">
    <name type="scientific">Paractinoplanes aksuensis</name>
    <dbReference type="NCBI Taxonomy" id="2939490"/>
    <lineage>
        <taxon>Bacteria</taxon>
        <taxon>Bacillati</taxon>
        <taxon>Actinomycetota</taxon>
        <taxon>Actinomycetes</taxon>
        <taxon>Micromonosporales</taxon>
        <taxon>Micromonosporaceae</taxon>
        <taxon>Paractinoplanes</taxon>
    </lineage>
</organism>
<keyword evidence="1" id="KW-0805">Transcription regulation</keyword>
<accession>A0ABT1DIA8</accession>
<dbReference type="Pfam" id="PF14525">
    <property type="entry name" value="AraC_binding_2"/>
    <property type="match status" value="1"/>
</dbReference>
<keyword evidence="3" id="KW-0804">Transcription</keyword>
<dbReference type="SUPFAM" id="SSF46689">
    <property type="entry name" value="Homeodomain-like"/>
    <property type="match status" value="2"/>
</dbReference>
<dbReference type="Gene3D" id="1.10.10.60">
    <property type="entry name" value="Homeodomain-like"/>
    <property type="match status" value="1"/>
</dbReference>
<dbReference type="InterPro" id="IPR018060">
    <property type="entry name" value="HTH_AraC"/>
</dbReference>
<dbReference type="Pfam" id="PF12833">
    <property type="entry name" value="HTH_18"/>
    <property type="match status" value="1"/>
</dbReference>
<name>A0ABT1DIA8_9ACTN</name>
<evidence type="ECO:0000313" key="6">
    <source>
        <dbReference type="Proteomes" id="UP001523369"/>
    </source>
</evidence>
<dbReference type="InterPro" id="IPR009057">
    <property type="entry name" value="Homeodomain-like_sf"/>
</dbReference>
<dbReference type="SMART" id="SM00342">
    <property type="entry name" value="HTH_ARAC"/>
    <property type="match status" value="1"/>
</dbReference>
<keyword evidence="6" id="KW-1185">Reference proteome</keyword>
<dbReference type="InterPro" id="IPR035418">
    <property type="entry name" value="AraC-bd_2"/>
</dbReference>
<dbReference type="RefSeq" id="WP_253235925.1">
    <property type="nucleotide sequence ID" value="NZ_JAMYJR010000002.1"/>
</dbReference>
<evidence type="ECO:0000256" key="2">
    <source>
        <dbReference type="ARBA" id="ARBA00023125"/>
    </source>
</evidence>
<evidence type="ECO:0000313" key="5">
    <source>
        <dbReference type="EMBL" id="MCO8269800.1"/>
    </source>
</evidence>
<gene>
    <name evidence="5" type="ORF">M1L60_04245</name>
</gene>
<feature type="domain" description="HTH araC/xylS-type" evidence="4">
    <location>
        <begin position="225"/>
        <end position="327"/>
    </location>
</feature>
<dbReference type="PANTHER" id="PTHR46796">
    <property type="entry name" value="HTH-TYPE TRANSCRIPTIONAL ACTIVATOR RHAS-RELATED"/>
    <property type="match status" value="1"/>
</dbReference>
<protein>
    <submittedName>
        <fullName evidence="5">AraC family transcriptional regulator</fullName>
    </submittedName>
</protein>
<dbReference type="InterPro" id="IPR050204">
    <property type="entry name" value="AraC_XylS_family_regulators"/>
</dbReference>
<comment type="caution">
    <text evidence="5">The sequence shown here is derived from an EMBL/GenBank/DDBJ whole genome shotgun (WGS) entry which is preliminary data.</text>
</comment>
<dbReference type="PROSITE" id="PS01124">
    <property type="entry name" value="HTH_ARAC_FAMILY_2"/>
    <property type="match status" value="1"/>
</dbReference>
<dbReference type="Proteomes" id="UP001523369">
    <property type="component" value="Unassembled WGS sequence"/>
</dbReference>
<reference evidence="5 6" key="1">
    <citation type="submission" date="2022-06" db="EMBL/GenBank/DDBJ databases">
        <title>New Species of the Genus Actinoplanes, ActinopZanes ferrugineus.</title>
        <authorList>
            <person name="Ding P."/>
        </authorList>
    </citation>
    <scope>NUCLEOTIDE SEQUENCE [LARGE SCALE GENOMIC DNA]</scope>
    <source>
        <strain evidence="5 6">TRM88003</strain>
    </source>
</reference>
<sequence length="327" mass="35851">MRLDETAQPPISRFEFATHDIGAAHDVLRQIYANHTFRIHRTAEKFVYRHTAVDAGLIKAVRVTYTMDVTVDFQPTDNLIFVALANGRVDTHDGRAVTRTGPGDVQLHRPGRPLTNHCRDFDMFSINLNPSVVADVASARTGIAPHDVRFDGSAPVSKELGRYWWDTMAYLHGFLTGPPGPAQSPLAVSAAADLAATAALVTFPNTTMATPDRPVTGPPAPASVRRAVSYIESHAGEPITAAWIAEAARVTPRALQAAFRRHLDTTPMAYLRRVRLSRAHRDLVEADPTAGDTVAAIAHRWGYLSLSHFAADYRAAYGRTPRQTLIY</sequence>
<evidence type="ECO:0000256" key="1">
    <source>
        <dbReference type="ARBA" id="ARBA00023015"/>
    </source>
</evidence>